<evidence type="ECO:0000256" key="2">
    <source>
        <dbReference type="ARBA" id="ARBA00022475"/>
    </source>
</evidence>
<dbReference type="GO" id="GO:0005886">
    <property type="term" value="C:plasma membrane"/>
    <property type="evidence" value="ECO:0007669"/>
    <property type="project" value="UniProtKB-SubCell"/>
</dbReference>
<comment type="subcellular location">
    <subcellularLocation>
        <location evidence="1">Cell membrane</location>
        <topology evidence="1">Multi-pass membrane protein</topology>
    </subcellularLocation>
</comment>
<dbReference type="InterPro" id="IPR003838">
    <property type="entry name" value="ABC3_permease_C"/>
</dbReference>
<keyword evidence="5 6" id="KW-0472">Membrane</keyword>
<evidence type="ECO:0000256" key="4">
    <source>
        <dbReference type="ARBA" id="ARBA00022989"/>
    </source>
</evidence>
<name>A0A9W3P1X7_BACTU</name>
<gene>
    <name evidence="8" type="ORF">BTF1_02610</name>
</gene>
<dbReference type="KEGG" id="btn:BTF1_02610"/>
<feature type="transmembrane region" description="Helical" evidence="6">
    <location>
        <begin position="63"/>
        <end position="83"/>
    </location>
</feature>
<evidence type="ECO:0000313" key="9">
    <source>
        <dbReference type="Proteomes" id="UP000005257"/>
    </source>
</evidence>
<dbReference type="Proteomes" id="UP000005257">
    <property type="component" value="Chromosome"/>
</dbReference>
<keyword evidence="3 6" id="KW-0812">Transmembrane</keyword>
<feature type="transmembrane region" description="Helical" evidence="6">
    <location>
        <begin position="161"/>
        <end position="180"/>
    </location>
</feature>
<evidence type="ECO:0000256" key="3">
    <source>
        <dbReference type="ARBA" id="ARBA00022692"/>
    </source>
</evidence>
<reference evidence="8 9" key="1">
    <citation type="journal article" date="2013" name="Genome Announc.">
        <title>Complete Genome Sequence of Bacillus thuringiensis Serovar Israelensis Strain HD-789.</title>
        <authorList>
            <person name="Doggett N.A."/>
            <person name="Stubben C.J."/>
            <person name="Chertkov O."/>
            <person name="Bruce D.C."/>
            <person name="Detter J.C."/>
            <person name="Johnson S.L."/>
            <person name="Han C.S."/>
        </authorList>
    </citation>
    <scope>NUCLEOTIDE SEQUENCE [LARGE SCALE GENOMIC DNA]</scope>
    <source>
        <strain evidence="8 9">HD-789</strain>
    </source>
</reference>
<feature type="domain" description="ABC3 transporter permease C-terminal" evidence="7">
    <location>
        <begin position="66"/>
        <end position="181"/>
    </location>
</feature>
<sequence>MTYKKMFTLINKQIKNSFIISNEYIWIIIYNTIGTIGLYFNFKFILFIQNYFYRIRHEEITNLFLIIFIIVKLSIIISLYFFIQRNMQKRVKEMIIYYISGFIWKEIFLTFLIQYTLFATIGFLLGIIFSNLIMKLTTVFIPITLKIMNLGTIPTFNLPLWFSLTLILTINILVLFIMVFSKKRTKIIDLLKN</sequence>
<dbReference type="Pfam" id="PF02687">
    <property type="entry name" value="FtsX"/>
    <property type="match status" value="1"/>
</dbReference>
<dbReference type="AlphaFoldDB" id="A0A9W3P1X7"/>
<dbReference type="EMBL" id="CP003763">
    <property type="protein sequence ID" value="AFQ24745.1"/>
    <property type="molecule type" value="Genomic_DNA"/>
</dbReference>
<protein>
    <recommendedName>
        <fullName evidence="7">ABC3 transporter permease C-terminal domain-containing protein</fullName>
    </recommendedName>
</protein>
<feature type="transmembrane region" description="Helical" evidence="6">
    <location>
        <begin position="95"/>
        <end position="113"/>
    </location>
</feature>
<accession>A0A9W3P1X7</accession>
<evidence type="ECO:0000259" key="7">
    <source>
        <dbReference type="Pfam" id="PF02687"/>
    </source>
</evidence>
<dbReference type="RefSeq" id="WP_000221338.1">
    <property type="nucleotide sequence ID" value="NC_018508.1"/>
</dbReference>
<proteinExistence type="predicted"/>
<evidence type="ECO:0000256" key="5">
    <source>
        <dbReference type="ARBA" id="ARBA00023136"/>
    </source>
</evidence>
<keyword evidence="2" id="KW-1003">Cell membrane</keyword>
<organism evidence="8 9">
    <name type="scientific">Bacillus thuringiensis HD-789</name>
    <dbReference type="NCBI Taxonomy" id="1217737"/>
    <lineage>
        <taxon>Bacteria</taxon>
        <taxon>Bacillati</taxon>
        <taxon>Bacillota</taxon>
        <taxon>Bacilli</taxon>
        <taxon>Bacillales</taxon>
        <taxon>Bacillaceae</taxon>
        <taxon>Bacillus</taxon>
        <taxon>Bacillus cereus group</taxon>
    </lineage>
</organism>
<evidence type="ECO:0000313" key="8">
    <source>
        <dbReference type="EMBL" id="AFQ24745.1"/>
    </source>
</evidence>
<keyword evidence="4 6" id="KW-1133">Transmembrane helix</keyword>
<feature type="transmembrane region" description="Helical" evidence="6">
    <location>
        <begin position="24"/>
        <end position="42"/>
    </location>
</feature>
<feature type="transmembrane region" description="Helical" evidence="6">
    <location>
        <begin position="120"/>
        <end position="141"/>
    </location>
</feature>
<evidence type="ECO:0000256" key="6">
    <source>
        <dbReference type="SAM" id="Phobius"/>
    </source>
</evidence>
<evidence type="ECO:0000256" key="1">
    <source>
        <dbReference type="ARBA" id="ARBA00004651"/>
    </source>
</evidence>